<feature type="transmembrane region" description="Helical" evidence="1">
    <location>
        <begin position="65"/>
        <end position="86"/>
    </location>
</feature>
<protein>
    <submittedName>
        <fullName evidence="3">Membrane protein</fullName>
    </submittedName>
    <submittedName>
        <fullName evidence="4">Prepilin peptidase</fullName>
        <ecNumber evidence="4">3.4.23.43</ecNumber>
    </submittedName>
</protein>
<dbReference type="OrthoDB" id="7709484at2"/>
<reference evidence="4 6" key="2">
    <citation type="submission" date="2023-02" db="EMBL/GenBank/DDBJ databases">
        <title>Population genomics of bacteria associated with diatom.</title>
        <authorList>
            <person name="Xie J."/>
            <person name="Wang H."/>
        </authorList>
    </citation>
    <scope>NUCLEOTIDE SEQUENCE [LARGE SCALE GENOMIC DNA]</scope>
    <source>
        <strain evidence="4 6">PT47_8</strain>
    </source>
</reference>
<keyword evidence="5" id="KW-1185">Reference proteome</keyword>
<organism evidence="3 5">
    <name type="scientific">Phaeobacter gallaeciensis</name>
    <dbReference type="NCBI Taxonomy" id="60890"/>
    <lineage>
        <taxon>Bacteria</taxon>
        <taxon>Pseudomonadati</taxon>
        <taxon>Pseudomonadota</taxon>
        <taxon>Alphaproteobacteria</taxon>
        <taxon>Rhodobacterales</taxon>
        <taxon>Roseobacteraceae</taxon>
        <taxon>Phaeobacter</taxon>
    </lineage>
</organism>
<accession>A0A1B0ZUW0</accession>
<evidence type="ECO:0000313" key="4">
    <source>
        <dbReference type="EMBL" id="MDE4165404.1"/>
    </source>
</evidence>
<feature type="transmembrane region" description="Helical" evidence="1">
    <location>
        <begin position="146"/>
        <end position="169"/>
    </location>
</feature>
<evidence type="ECO:0000313" key="3">
    <source>
        <dbReference type="EMBL" id="ANP37942.1"/>
    </source>
</evidence>
<proteinExistence type="predicted"/>
<gene>
    <name evidence="3" type="primary">cpaA,tadV</name>
    <name evidence="3" type="ORF">JL2886_03056</name>
    <name evidence="4" type="ORF">PXK24_06840</name>
</gene>
<reference evidence="3 5" key="1">
    <citation type="submission" date="2016-04" db="EMBL/GenBank/DDBJ databases">
        <authorList>
            <person name="Evans L.H."/>
            <person name="Alamgir A."/>
            <person name="Owens N."/>
            <person name="Weber N.D."/>
            <person name="Virtaneva K."/>
            <person name="Barbian K."/>
            <person name="Babar A."/>
            <person name="Rosenke K."/>
        </authorList>
    </citation>
    <scope>NUCLEOTIDE SEQUENCE [LARGE SCALE GENOMIC DNA]</scope>
    <source>
        <strain evidence="3 5">JL2886</strain>
    </source>
</reference>
<feature type="transmembrane region" description="Helical" evidence="1">
    <location>
        <begin position="98"/>
        <end position="120"/>
    </location>
</feature>
<keyword evidence="4" id="KW-0378">Hydrolase</keyword>
<evidence type="ECO:0000259" key="2">
    <source>
        <dbReference type="Pfam" id="PF01478"/>
    </source>
</evidence>
<dbReference type="Pfam" id="PF01478">
    <property type="entry name" value="Peptidase_A24"/>
    <property type="match status" value="1"/>
</dbReference>
<keyword evidence="1" id="KW-0812">Transmembrane</keyword>
<dbReference type="Gene3D" id="1.20.120.1220">
    <property type="match status" value="1"/>
</dbReference>
<evidence type="ECO:0000313" key="5">
    <source>
        <dbReference type="Proteomes" id="UP000092565"/>
    </source>
</evidence>
<feature type="transmembrane region" description="Helical" evidence="1">
    <location>
        <begin position="6"/>
        <end position="26"/>
    </location>
</feature>
<dbReference type="Proteomes" id="UP000092565">
    <property type="component" value="Chromosome"/>
</dbReference>
<dbReference type="GO" id="GO:0016020">
    <property type="term" value="C:membrane"/>
    <property type="evidence" value="ECO:0007669"/>
    <property type="project" value="InterPro"/>
</dbReference>
<name>A0A1B0ZUW0_9RHOB</name>
<feature type="domain" description="Prepilin type IV endopeptidase peptidase" evidence="2">
    <location>
        <begin position="18"/>
        <end position="119"/>
    </location>
</feature>
<dbReference type="GO" id="GO:0004190">
    <property type="term" value="F:aspartic-type endopeptidase activity"/>
    <property type="evidence" value="ECO:0007669"/>
    <property type="project" value="UniProtKB-EC"/>
</dbReference>
<keyword evidence="1" id="KW-0472">Membrane</keyword>
<dbReference type="EMBL" id="CP015124">
    <property type="protein sequence ID" value="ANP37942.1"/>
    <property type="molecule type" value="Genomic_DNA"/>
</dbReference>
<dbReference type="Proteomes" id="UP001218364">
    <property type="component" value="Unassembled WGS sequence"/>
</dbReference>
<dbReference type="RefSeq" id="WP_116560311.1">
    <property type="nucleotide sequence ID" value="NZ_CP015124.1"/>
</dbReference>
<keyword evidence="1" id="KW-1133">Transmembrane helix</keyword>
<sequence>MVHLAIPAQAALWFLPFVLPLCYAAALTDLRGMRIPNWINDTLGAVYVVVGLFVMPSWADYGWQLLHLPVGIGLGFLFYSAGMIGAGDAKFAGAAAPLVALADLPAVMMIFSANLLAGFFTHRLVKYTPLRRLAPDWRSWNVGSKFPMGLCLGGTLAIYLILGALFGSLPAAA</sequence>
<feature type="transmembrane region" description="Helical" evidence="1">
    <location>
        <begin position="38"/>
        <end position="59"/>
    </location>
</feature>
<evidence type="ECO:0000313" key="6">
    <source>
        <dbReference type="Proteomes" id="UP001218364"/>
    </source>
</evidence>
<dbReference type="PATRIC" id="fig|60890.4.peg.2980"/>
<dbReference type="EMBL" id="JARCJK010000002">
    <property type="protein sequence ID" value="MDE4165404.1"/>
    <property type="molecule type" value="Genomic_DNA"/>
</dbReference>
<evidence type="ECO:0000256" key="1">
    <source>
        <dbReference type="SAM" id="Phobius"/>
    </source>
</evidence>
<dbReference type="InterPro" id="IPR000045">
    <property type="entry name" value="Prepilin_IV_endopep_pep"/>
</dbReference>
<dbReference type="AlphaFoldDB" id="A0A1B0ZUW0"/>
<dbReference type="EC" id="3.4.23.43" evidence="4"/>